<keyword evidence="6 9" id="KW-0472">Membrane</keyword>
<evidence type="ECO:0000256" key="7">
    <source>
        <dbReference type="PROSITE-ProRule" id="PRU00723"/>
    </source>
</evidence>
<feature type="transmembrane region" description="Helical" evidence="9">
    <location>
        <begin position="328"/>
        <end position="346"/>
    </location>
</feature>
<evidence type="ECO:0000256" key="8">
    <source>
        <dbReference type="SAM" id="MobiDB-lite"/>
    </source>
</evidence>
<evidence type="ECO:0000256" key="1">
    <source>
        <dbReference type="ARBA" id="ARBA00004141"/>
    </source>
</evidence>
<dbReference type="Proteomes" id="UP000574390">
    <property type="component" value="Unassembled WGS sequence"/>
</dbReference>
<feature type="zinc finger region" description="C3H1-type" evidence="7">
    <location>
        <begin position="730"/>
        <end position="756"/>
    </location>
</feature>
<dbReference type="SUPFAM" id="SSF103481">
    <property type="entry name" value="Multidrug resistance efflux transporter EmrE"/>
    <property type="match status" value="1"/>
</dbReference>
<comment type="similarity">
    <text evidence="2">Belongs to the CRT-like transporter family.</text>
</comment>
<reference evidence="11 12" key="1">
    <citation type="submission" date="2020-04" db="EMBL/GenBank/DDBJ databases">
        <title>Perkinsus olseni comparative genomics.</title>
        <authorList>
            <person name="Bogema D.R."/>
        </authorList>
    </citation>
    <scope>NUCLEOTIDE SEQUENCE [LARGE SCALE GENOMIC DNA]</scope>
    <source>
        <strain evidence="11">ATCC PRA-205</strain>
    </source>
</reference>
<evidence type="ECO:0000256" key="3">
    <source>
        <dbReference type="ARBA" id="ARBA00022448"/>
    </source>
</evidence>
<comment type="subcellular location">
    <subcellularLocation>
        <location evidence="1">Membrane</location>
        <topology evidence="1">Multi-pass membrane protein</topology>
    </subcellularLocation>
</comment>
<evidence type="ECO:0000256" key="6">
    <source>
        <dbReference type="ARBA" id="ARBA00023136"/>
    </source>
</evidence>
<evidence type="ECO:0000313" key="12">
    <source>
        <dbReference type="Proteomes" id="UP000574390"/>
    </source>
</evidence>
<feature type="transmembrane region" description="Helical" evidence="9">
    <location>
        <begin position="56"/>
        <end position="76"/>
    </location>
</feature>
<evidence type="ECO:0000259" key="10">
    <source>
        <dbReference type="PROSITE" id="PS50103"/>
    </source>
</evidence>
<organism evidence="11 12">
    <name type="scientific">Perkinsus olseni</name>
    <name type="common">Perkinsus atlanticus</name>
    <dbReference type="NCBI Taxonomy" id="32597"/>
    <lineage>
        <taxon>Eukaryota</taxon>
        <taxon>Sar</taxon>
        <taxon>Alveolata</taxon>
        <taxon>Perkinsozoa</taxon>
        <taxon>Perkinsea</taxon>
        <taxon>Perkinsida</taxon>
        <taxon>Perkinsidae</taxon>
        <taxon>Perkinsus</taxon>
    </lineage>
</organism>
<comment type="caution">
    <text evidence="11">The sequence shown here is derived from an EMBL/GenBank/DDBJ whole genome shotgun (WGS) entry which is preliminary data.</text>
</comment>
<dbReference type="GO" id="GO:0008270">
    <property type="term" value="F:zinc ion binding"/>
    <property type="evidence" value="ECO:0007669"/>
    <property type="project" value="UniProtKB-KW"/>
</dbReference>
<proteinExistence type="inferred from homology"/>
<feature type="transmembrane region" description="Helical" evidence="9">
    <location>
        <begin position="298"/>
        <end position="316"/>
    </location>
</feature>
<feature type="transmembrane region" description="Helical" evidence="9">
    <location>
        <begin position="352"/>
        <end position="369"/>
    </location>
</feature>
<sequence length="776" mass="84840">MPPSETDAMTAEKEEVTYEKPRQPVWLVPVLIVLLVVLGTTNAITGKIRAETLGEYSGLVTNIIGQVVYFLSYWSILGGEWLCGRVSQEELNWVWKPRPASLVDPGVTGVRKIWQRLPGCKYTFLASISEVLGDNLMFLTQAYISIVVFSLLQQAMVPFTLLWSLIFLAVRYTLQELFGVAIVVGMAVGSVVMARSDGASSSIGMSIVCLMSTMFQALAFVIKERMFRDYTRYATRKGYVNTTLDAFAVSSSNHTFGVIWVVPIAILVEVARTGQDPAQRLSDGFHALATNSYAPEAFAVYMVINVLFNITIYLLVSYGSSLLTFISYKLTVPLAAIFSLISWPIIRATKVTWFEWMALGFILCGIVIFRHGNVKREQLEEDNKRVGSVQDVLVLLQLCEAASLADSMAEGPADFEVNGIRPPDEAAANNAAPSEAGTPPEAQAQPALPAEALDFINASMSKEAAADVVAVLKRRGVTTPAMLESLDPDNCTILADDLADKANRLGLRAVGRFYEEKAAKRRRTVASTKERDFETLLRRLQDECAGKYDGFRVPGRFLLPPNLFFRLQKGEEVHLDQLLVSSAAAGDTSHKFTFDTEAQTFKVEDVSGKSKPPVCQSAGLMLSMARWGLSASLLNQLQPIHALCYMARVAEACLNCAGGISVMKAIDIDMRSEARRGSSTSPLGVQLTQEFGDIVARHSAAGQVAACLSTSSRSHSSDKNGYSGSGRGHNQDRLCHYFPLGKCHAGNRCKFKHVTPEQPAGRKVNGPKDSHQRSGN</sequence>
<evidence type="ECO:0000256" key="2">
    <source>
        <dbReference type="ARBA" id="ARBA00006690"/>
    </source>
</evidence>
<feature type="compositionally biased region" description="Basic and acidic residues" evidence="8">
    <location>
        <begin position="766"/>
        <end position="776"/>
    </location>
</feature>
<keyword evidence="7" id="KW-0479">Metal-binding</keyword>
<dbReference type="Pfam" id="PF08627">
    <property type="entry name" value="CRT-like"/>
    <property type="match status" value="1"/>
</dbReference>
<dbReference type="InterPro" id="IPR037185">
    <property type="entry name" value="EmrE-like"/>
</dbReference>
<dbReference type="PANTHER" id="PTHR31326">
    <property type="entry name" value="PROTEIN CLT2, CHLOROPLASTIC"/>
    <property type="match status" value="1"/>
</dbReference>
<dbReference type="PROSITE" id="PS50103">
    <property type="entry name" value="ZF_C3H1"/>
    <property type="match status" value="1"/>
</dbReference>
<dbReference type="AlphaFoldDB" id="A0A7J6U1J4"/>
<evidence type="ECO:0000256" key="5">
    <source>
        <dbReference type="ARBA" id="ARBA00022989"/>
    </source>
</evidence>
<feature type="transmembrane region" description="Helical" evidence="9">
    <location>
        <begin position="25"/>
        <end position="44"/>
    </location>
</feature>
<keyword evidence="7" id="KW-0863">Zinc-finger</keyword>
<dbReference type="PANTHER" id="PTHR31326:SF1">
    <property type="entry name" value="PROTEIN CLT2, CHLOROPLASTIC"/>
    <property type="match status" value="1"/>
</dbReference>
<dbReference type="GO" id="GO:0016020">
    <property type="term" value="C:membrane"/>
    <property type="evidence" value="ECO:0007669"/>
    <property type="project" value="UniProtKB-SubCell"/>
</dbReference>
<feature type="region of interest" description="Disordered" evidence="8">
    <location>
        <begin position="754"/>
        <end position="776"/>
    </location>
</feature>
<dbReference type="InterPro" id="IPR013936">
    <property type="entry name" value="CRT-like"/>
</dbReference>
<feature type="transmembrane region" description="Helical" evidence="9">
    <location>
        <begin position="142"/>
        <end position="170"/>
    </location>
</feature>
<dbReference type="InterPro" id="IPR000571">
    <property type="entry name" value="Znf_CCCH"/>
</dbReference>
<keyword evidence="3" id="KW-0813">Transport</keyword>
<evidence type="ECO:0000313" key="11">
    <source>
        <dbReference type="EMBL" id="KAF4751609.1"/>
    </source>
</evidence>
<keyword evidence="7" id="KW-0862">Zinc</keyword>
<feature type="domain" description="C3H1-type" evidence="10">
    <location>
        <begin position="730"/>
        <end position="756"/>
    </location>
</feature>
<name>A0A7J6U1J4_PEROL</name>
<accession>A0A7J6U1J4</accession>
<keyword evidence="5 9" id="KW-1133">Transmembrane helix</keyword>
<keyword evidence="4 9" id="KW-0812">Transmembrane</keyword>
<feature type="transmembrane region" description="Helical" evidence="9">
    <location>
        <begin position="202"/>
        <end position="222"/>
    </location>
</feature>
<protein>
    <recommendedName>
        <fullName evidence="10">C3H1-type domain-containing protein</fullName>
    </recommendedName>
</protein>
<feature type="region of interest" description="Disordered" evidence="8">
    <location>
        <begin position="415"/>
        <end position="444"/>
    </location>
</feature>
<evidence type="ECO:0000256" key="4">
    <source>
        <dbReference type="ARBA" id="ARBA00022692"/>
    </source>
</evidence>
<dbReference type="EMBL" id="JABANM010003007">
    <property type="protein sequence ID" value="KAF4751609.1"/>
    <property type="molecule type" value="Genomic_DNA"/>
</dbReference>
<feature type="transmembrane region" description="Helical" evidence="9">
    <location>
        <begin position="177"/>
        <end position="196"/>
    </location>
</feature>
<gene>
    <name evidence="11" type="ORF">FOZ62_026253</name>
</gene>
<evidence type="ECO:0000256" key="9">
    <source>
        <dbReference type="SAM" id="Phobius"/>
    </source>
</evidence>